<dbReference type="EMBL" id="BRYB01005925">
    <property type="protein sequence ID" value="GMI30595.1"/>
    <property type="molecule type" value="Genomic_DNA"/>
</dbReference>
<name>A0ABQ6MRF3_9STRA</name>
<evidence type="ECO:0000313" key="3">
    <source>
        <dbReference type="Proteomes" id="UP001165060"/>
    </source>
</evidence>
<feature type="non-terminal residue" evidence="2">
    <location>
        <position position="319"/>
    </location>
</feature>
<dbReference type="PANTHER" id="PTHR45890">
    <property type="entry name" value="AARF DOMAIN CONTAINING KINASE 2 (PREDICTED)"/>
    <property type="match status" value="1"/>
</dbReference>
<sequence length="319" mass="35711">MLSAVRTAGLSQPLAPVRFAGFSSPSLLQHARTRPIHSSGAATALRYFRQGRNLQRTRLFALAIAALLLEQQRRKAFTISDYNIAGSAKPVDKNLAARLKRFGLAARRVAVLAGLAMPVAVGAPVAYLTNGLFPALSEAVWEYSLWGIEVAGPTFIKLTQWASTRSDLFPAEFCLRFAKLQDATRGHAWKDTEITLREEFGENWADKITLDKSREPIGSGCIAQVYHGHLKQPHGLKKAGQEVAVKIIHPHIREKVEMDFYIMDKVTTFLEGLPRLNLEFLSLSDSVEQFRQVMVPQLDLRCEARNLERFIVNFADRKN</sequence>
<gene>
    <name evidence="2" type="ORF">TeGR_g1869</name>
</gene>
<dbReference type="PANTHER" id="PTHR45890:SF1">
    <property type="entry name" value="AARF DOMAIN CONTAINING KINASE 2"/>
    <property type="match status" value="1"/>
</dbReference>
<proteinExistence type="predicted"/>
<dbReference type="Proteomes" id="UP001165060">
    <property type="component" value="Unassembled WGS sequence"/>
</dbReference>
<keyword evidence="3" id="KW-1185">Reference proteome</keyword>
<accession>A0ABQ6MRF3</accession>
<organism evidence="2 3">
    <name type="scientific">Tetraparma gracilis</name>
    <dbReference type="NCBI Taxonomy" id="2962635"/>
    <lineage>
        <taxon>Eukaryota</taxon>
        <taxon>Sar</taxon>
        <taxon>Stramenopiles</taxon>
        <taxon>Ochrophyta</taxon>
        <taxon>Bolidophyceae</taxon>
        <taxon>Parmales</taxon>
        <taxon>Triparmaceae</taxon>
        <taxon>Tetraparma</taxon>
    </lineage>
</organism>
<dbReference type="Pfam" id="PF03109">
    <property type="entry name" value="ABC1"/>
    <property type="match status" value="1"/>
</dbReference>
<reference evidence="2 3" key="1">
    <citation type="journal article" date="2023" name="Commun. Biol.">
        <title>Genome analysis of Parmales, the sister group of diatoms, reveals the evolutionary specialization of diatoms from phago-mixotrophs to photoautotrophs.</title>
        <authorList>
            <person name="Ban H."/>
            <person name="Sato S."/>
            <person name="Yoshikawa S."/>
            <person name="Yamada K."/>
            <person name="Nakamura Y."/>
            <person name="Ichinomiya M."/>
            <person name="Sato N."/>
            <person name="Blanc-Mathieu R."/>
            <person name="Endo H."/>
            <person name="Kuwata A."/>
            <person name="Ogata H."/>
        </authorList>
    </citation>
    <scope>NUCLEOTIDE SEQUENCE [LARGE SCALE GENOMIC DNA]</scope>
</reference>
<evidence type="ECO:0000259" key="1">
    <source>
        <dbReference type="Pfam" id="PF03109"/>
    </source>
</evidence>
<dbReference type="InterPro" id="IPR004147">
    <property type="entry name" value="ABC1_dom"/>
</dbReference>
<feature type="domain" description="ABC1 atypical kinase-like" evidence="1">
    <location>
        <begin position="179"/>
        <end position="317"/>
    </location>
</feature>
<evidence type="ECO:0000313" key="2">
    <source>
        <dbReference type="EMBL" id="GMI30595.1"/>
    </source>
</evidence>
<dbReference type="InterPro" id="IPR052402">
    <property type="entry name" value="ADCK_kinase"/>
</dbReference>
<comment type="caution">
    <text evidence="2">The sequence shown here is derived from an EMBL/GenBank/DDBJ whole genome shotgun (WGS) entry which is preliminary data.</text>
</comment>
<protein>
    <recommendedName>
        <fullName evidence="1">ABC1 atypical kinase-like domain-containing protein</fullName>
    </recommendedName>
</protein>